<dbReference type="CDD" id="cd02440">
    <property type="entry name" value="AdoMet_MTases"/>
    <property type="match status" value="1"/>
</dbReference>
<dbReference type="GeneID" id="54567535"/>
<gene>
    <name evidence="4" type="ORF">M409DRAFT_59687</name>
</gene>
<evidence type="ECO:0000313" key="4">
    <source>
        <dbReference type="EMBL" id="KAF2160907.1"/>
    </source>
</evidence>
<dbReference type="AlphaFoldDB" id="A0A6A6C1H2"/>
<dbReference type="Proteomes" id="UP000799537">
    <property type="component" value="Unassembled WGS sequence"/>
</dbReference>
<dbReference type="PANTHER" id="PTHR43861:SF1">
    <property type="entry name" value="TRANS-ACONITATE 2-METHYLTRANSFERASE"/>
    <property type="match status" value="1"/>
</dbReference>
<dbReference type="Pfam" id="PF13649">
    <property type="entry name" value="Methyltransf_25"/>
    <property type="match status" value="1"/>
</dbReference>
<dbReference type="GO" id="GO:0032259">
    <property type="term" value="P:methylation"/>
    <property type="evidence" value="ECO:0007669"/>
    <property type="project" value="UniProtKB-KW"/>
</dbReference>
<proteinExistence type="predicted"/>
<dbReference type="EMBL" id="ML993623">
    <property type="protein sequence ID" value="KAF2160907.1"/>
    <property type="molecule type" value="Genomic_DNA"/>
</dbReference>
<dbReference type="InterPro" id="IPR041698">
    <property type="entry name" value="Methyltransf_25"/>
</dbReference>
<evidence type="ECO:0000313" key="5">
    <source>
        <dbReference type="Proteomes" id="UP000799537"/>
    </source>
</evidence>
<protein>
    <recommendedName>
        <fullName evidence="3">Methyltransferase domain-containing protein</fullName>
    </recommendedName>
</protein>
<keyword evidence="2" id="KW-0808">Transferase</keyword>
<keyword evidence="5" id="KW-1185">Reference proteome</keyword>
<evidence type="ECO:0000256" key="1">
    <source>
        <dbReference type="ARBA" id="ARBA00022603"/>
    </source>
</evidence>
<dbReference type="RefSeq" id="XP_033661796.1">
    <property type="nucleotide sequence ID" value="XM_033814263.1"/>
</dbReference>
<dbReference type="PANTHER" id="PTHR43861">
    <property type="entry name" value="TRANS-ACONITATE 2-METHYLTRANSFERASE-RELATED"/>
    <property type="match status" value="1"/>
</dbReference>
<dbReference type="Gene3D" id="3.40.50.150">
    <property type="entry name" value="Vaccinia Virus protein VP39"/>
    <property type="match status" value="1"/>
</dbReference>
<accession>A0A6A6C1H2</accession>
<reference evidence="4" key="1">
    <citation type="journal article" date="2020" name="Stud. Mycol.">
        <title>101 Dothideomycetes genomes: a test case for predicting lifestyles and emergence of pathogens.</title>
        <authorList>
            <person name="Haridas S."/>
            <person name="Albert R."/>
            <person name="Binder M."/>
            <person name="Bloem J."/>
            <person name="Labutti K."/>
            <person name="Salamov A."/>
            <person name="Andreopoulos B."/>
            <person name="Baker S."/>
            <person name="Barry K."/>
            <person name="Bills G."/>
            <person name="Bluhm B."/>
            <person name="Cannon C."/>
            <person name="Castanera R."/>
            <person name="Culley D."/>
            <person name="Daum C."/>
            <person name="Ezra D."/>
            <person name="Gonzalez J."/>
            <person name="Henrissat B."/>
            <person name="Kuo A."/>
            <person name="Liang C."/>
            <person name="Lipzen A."/>
            <person name="Lutzoni F."/>
            <person name="Magnuson J."/>
            <person name="Mondo S."/>
            <person name="Nolan M."/>
            <person name="Ohm R."/>
            <person name="Pangilinan J."/>
            <person name="Park H.-J."/>
            <person name="Ramirez L."/>
            <person name="Alfaro M."/>
            <person name="Sun H."/>
            <person name="Tritt A."/>
            <person name="Yoshinaga Y."/>
            <person name="Zwiers L.-H."/>
            <person name="Turgeon B."/>
            <person name="Goodwin S."/>
            <person name="Spatafora J."/>
            <person name="Crous P."/>
            <person name="Grigoriev I."/>
        </authorList>
    </citation>
    <scope>NUCLEOTIDE SEQUENCE</scope>
    <source>
        <strain evidence="4">ATCC 36951</strain>
    </source>
</reference>
<feature type="domain" description="Methyltransferase" evidence="3">
    <location>
        <begin position="41"/>
        <end position="136"/>
    </location>
</feature>
<dbReference type="InterPro" id="IPR029063">
    <property type="entry name" value="SAM-dependent_MTases_sf"/>
</dbReference>
<name>A0A6A6C1H2_ZASCE</name>
<organism evidence="4 5">
    <name type="scientific">Zasmidium cellare ATCC 36951</name>
    <dbReference type="NCBI Taxonomy" id="1080233"/>
    <lineage>
        <taxon>Eukaryota</taxon>
        <taxon>Fungi</taxon>
        <taxon>Dikarya</taxon>
        <taxon>Ascomycota</taxon>
        <taxon>Pezizomycotina</taxon>
        <taxon>Dothideomycetes</taxon>
        <taxon>Dothideomycetidae</taxon>
        <taxon>Mycosphaerellales</taxon>
        <taxon>Mycosphaerellaceae</taxon>
        <taxon>Zasmidium</taxon>
    </lineage>
</organism>
<dbReference type="SUPFAM" id="SSF53335">
    <property type="entry name" value="S-adenosyl-L-methionine-dependent methyltransferases"/>
    <property type="match status" value="1"/>
</dbReference>
<sequence length="225" mass="24624">MSTQYNAIQGPYDELRKKTIPIVERVNVRSLVTLFIQDATVLDLACGTGFYSRHFVKWGPCKVVGVDISSAMIEQARAMNASDDAEFIEANCDTPTIFPGGPFDVIFGAWYLNYAATGSAMLEMFRNVLLNLKPGGRLVADTQPPANDPVEYIRRECEQRPLPIASGGLYTTINKEVADGVYDHYHSATPAGDLDFDTSFAEGCLGGSCARSRVSRSFTNRFNGA</sequence>
<dbReference type="GO" id="GO:0008168">
    <property type="term" value="F:methyltransferase activity"/>
    <property type="evidence" value="ECO:0007669"/>
    <property type="project" value="UniProtKB-KW"/>
</dbReference>
<dbReference type="OrthoDB" id="3647at2759"/>
<evidence type="ECO:0000256" key="2">
    <source>
        <dbReference type="ARBA" id="ARBA00022679"/>
    </source>
</evidence>
<evidence type="ECO:0000259" key="3">
    <source>
        <dbReference type="Pfam" id="PF13649"/>
    </source>
</evidence>
<keyword evidence="1" id="KW-0489">Methyltransferase</keyword>